<name>A0A8S5SJ75_9VIRU</name>
<feature type="transmembrane region" description="Helical" evidence="2">
    <location>
        <begin position="99"/>
        <end position="117"/>
    </location>
</feature>
<protein>
    <submittedName>
        <fullName evidence="3">Uncharacterized protein</fullName>
    </submittedName>
</protein>
<organism evidence="3">
    <name type="scientific">Phage sp. ctqZP6</name>
    <dbReference type="NCBI Taxonomy" id="2828010"/>
    <lineage>
        <taxon>Viruses</taxon>
    </lineage>
</organism>
<reference evidence="3" key="1">
    <citation type="journal article" date="2021" name="Proc. Natl. Acad. Sci. U.S.A.">
        <title>A Catalog of Tens of Thousands of Viruses from Human Metagenomes Reveals Hidden Associations with Chronic Diseases.</title>
        <authorList>
            <person name="Tisza M.J."/>
            <person name="Buck C.B."/>
        </authorList>
    </citation>
    <scope>NUCLEOTIDE SEQUENCE</scope>
    <source>
        <strain evidence="3">CtqZP6</strain>
    </source>
</reference>
<feature type="region of interest" description="Disordered" evidence="1">
    <location>
        <begin position="1"/>
        <end position="41"/>
    </location>
</feature>
<feature type="compositionally biased region" description="Low complexity" evidence="1">
    <location>
        <begin position="27"/>
        <end position="41"/>
    </location>
</feature>
<feature type="compositionally biased region" description="Basic residues" evidence="1">
    <location>
        <begin position="7"/>
        <end position="25"/>
    </location>
</feature>
<evidence type="ECO:0000313" key="3">
    <source>
        <dbReference type="EMBL" id="DAF50602.1"/>
    </source>
</evidence>
<keyword evidence="2" id="KW-1133">Transmembrane helix</keyword>
<sequence>MTSMRCLRMKIPRPLRQKLPNRRAKQSSTKKSNKSRTTLLSRRYRRKPKRFMMRLTTTVQEITSTSFSTLPLPLRRPKSSLVRVSKQSQQTLPTPRRSFGLLLKVALACLALYCLVVDKGGIMQNIETILKVVYAVASAVAVAVPLVIALIANIKSKIKIRKQLANTTDEAEKAKLEAANSAATTDMLNACNELIANAETLYSDVSSILKKEGKSAGAVKKDSVMSKLQAYAIEHGYEFDAEYWDKKVDEIVDMTKKVNVSK</sequence>
<accession>A0A8S5SJ75</accession>
<evidence type="ECO:0000256" key="2">
    <source>
        <dbReference type="SAM" id="Phobius"/>
    </source>
</evidence>
<keyword evidence="2" id="KW-0812">Transmembrane</keyword>
<evidence type="ECO:0000256" key="1">
    <source>
        <dbReference type="SAM" id="MobiDB-lite"/>
    </source>
</evidence>
<dbReference type="EMBL" id="BK032598">
    <property type="protein sequence ID" value="DAF50602.1"/>
    <property type="molecule type" value="Genomic_DNA"/>
</dbReference>
<keyword evidence="2" id="KW-0472">Membrane</keyword>
<proteinExistence type="predicted"/>
<feature type="transmembrane region" description="Helical" evidence="2">
    <location>
        <begin position="129"/>
        <end position="152"/>
    </location>
</feature>